<dbReference type="InterPro" id="IPR001223">
    <property type="entry name" value="Glyco_hydro18_cat"/>
</dbReference>
<proteinExistence type="predicted"/>
<accession>A0A5D0NM47</accession>
<evidence type="ECO:0000256" key="9">
    <source>
        <dbReference type="ARBA" id="ARBA00023326"/>
    </source>
</evidence>
<keyword evidence="3" id="KW-0147">Chitin-binding</keyword>
<dbReference type="GO" id="GO:0008843">
    <property type="term" value="F:endochitinase activity"/>
    <property type="evidence" value="ECO:0007669"/>
    <property type="project" value="UniProtKB-EC"/>
</dbReference>
<name>A0A5D0NM47_9ACTN</name>
<dbReference type="InterPro" id="IPR052750">
    <property type="entry name" value="GH18_Chitinase"/>
</dbReference>
<dbReference type="EC" id="3.2.1.14" evidence="2"/>
<dbReference type="InterPro" id="IPR017853">
    <property type="entry name" value="GH"/>
</dbReference>
<evidence type="ECO:0000256" key="2">
    <source>
        <dbReference type="ARBA" id="ARBA00012729"/>
    </source>
</evidence>
<evidence type="ECO:0000313" key="12">
    <source>
        <dbReference type="Proteomes" id="UP000323380"/>
    </source>
</evidence>
<comment type="caution">
    <text evidence="11">The sequence shown here is derived from an EMBL/GenBank/DDBJ whole genome shotgun (WGS) entry which is preliminary data.</text>
</comment>
<dbReference type="Proteomes" id="UP000323380">
    <property type="component" value="Unassembled WGS sequence"/>
</dbReference>
<dbReference type="EMBL" id="VSFG01000003">
    <property type="protein sequence ID" value="TYB45576.1"/>
    <property type="molecule type" value="Genomic_DNA"/>
</dbReference>
<keyword evidence="8" id="KW-0326">Glycosidase</keyword>
<dbReference type="GO" id="GO:0008061">
    <property type="term" value="F:chitin binding"/>
    <property type="evidence" value="ECO:0007669"/>
    <property type="project" value="UniProtKB-KW"/>
</dbReference>
<dbReference type="AlphaFoldDB" id="A0A5D0NM47"/>
<evidence type="ECO:0000313" key="11">
    <source>
        <dbReference type="EMBL" id="TYB45576.1"/>
    </source>
</evidence>
<evidence type="ECO:0000259" key="10">
    <source>
        <dbReference type="PROSITE" id="PS51910"/>
    </source>
</evidence>
<dbReference type="PROSITE" id="PS51910">
    <property type="entry name" value="GH18_2"/>
    <property type="match status" value="1"/>
</dbReference>
<reference evidence="11 12" key="1">
    <citation type="submission" date="2019-08" db="EMBL/GenBank/DDBJ databases">
        <title>Actinomadura sp. nov. CYP1-5 isolated from mountain soil.</title>
        <authorList>
            <person name="Songsumanus A."/>
            <person name="Kuncharoen N."/>
            <person name="Kudo T."/>
            <person name="Yuki M."/>
            <person name="Igarashi Y."/>
            <person name="Tanasupawat S."/>
        </authorList>
    </citation>
    <scope>NUCLEOTIDE SEQUENCE [LARGE SCALE GENOMIC DNA]</scope>
    <source>
        <strain evidence="11 12">JCM 14158</strain>
    </source>
</reference>
<evidence type="ECO:0000256" key="3">
    <source>
        <dbReference type="ARBA" id="ARBA00022669"/>
    </source>
</evidence>
<dbReference type="CDD" id="cd06543">
    <property type="entry name" value="GH18_PF-ChiA-like"/>
    <property type="match status" value="1"/>
</dbReference>
<dbReference type="PANTHER" id="PTHR42976:SF1">
    <property type="entry name" value="GH18 DOMAIN-CONTAINING PROTEIN-RELATED"/>
    <property type="match status" value="1"/>
</dbReference>
<dbReference type="STRING" id="1220554.GCA_001552135_05728"/>
<dbReference type="PANTHER" id="PTHR42976">
    <property type="entry name" value="BIFUNCTIONAL CHITINASE/LYSOZYME-RELATED"/>
    <property type="match status" value="1"/>
</dbReference>
<comment type="catalytic activity">
    <reaction evidence="1">
        <text>Random endo-hydrolysis of N-acetyl-beta-D-glucosaminide (1-&gt;4)-beta-linkages in chitin and chitodextrins.</text>
        <dbReference type="EC" id="3.2.1.14"/>
    </reaction>
</comment>
<dbReference type="SUPFAM" id="SSF51445">
    <property type="entry name" value="(Trans)glycosidases"/>
    <property type="match status" value="1"/>
</dbReference>
<evidence type="ECO:0000256" key="6">
    <source>
        <dbReference type="ARBA" id="ARBA00023024"/>
    </source>
</evidence>
<keyword evidence="5" id="KW-0378">Hydrolase</keyword>
<evidence type="ECO:0000256" key="1">
    <source>
        <dbReference type="ARBA" id="ARBA00000822"/>
    </source>
</evidence>
<keyword evidence="6" id="KW-0146">Chitin degradation</keyword>
<keyword evidence="12" id="KW-1185">Reference proteome</keyword>
<dbReference type="GO" id="GO:0000272">
    <property type="term" value="P:polysaccharide catabolic process"/>
    <property type="evidence" value="ECO:0007669"/>
    <property type="project" value="UniProtKB-KW"/>
</dbReference>
<evidence type="ECO:0000256" key="5">
    <source>
        <dbReference type="ARBA" id="ARBA00022801"/>
    </source>
</evidence>
<protein>
    <recommendedName>
        <fullName evidence="2">chitinase</fullName>
        <ecNumber evidence="2">3.2.1.14</ecNumber>
    </recommendedName>
</protein>
<feature type="domain" description="GH18" evidence="10">
    <location>
        <begin position="60"/>
        <end position="349"/>
    </location>
</feature>
<evidence type="ECO:0000256" key="4">
    <source>
        <dbReference type="ARBA" id="ARBA00022729"/>
    </source>
</evidence>
<dbReference type="FunFam" id="3.20.20.80:FF:000118">
    <property type="entry name" value="Probable bifunctional chitinase/lysozyme"/>
    <property type="match status" value="1"/>
</dbReference>
<keyword evidence="7" id="KW-0119">Carbohydrate metabolism</keyword>
<evidence type="ECO:0000256" key="8">
    <source>
        <dbReference type="ARBA" id="ARBA00023295"/>
    </source>
</evidence>
<organism evidence="11 12">
    <name type="scientific">Actinomadura chibensis</name>
    <dbReference type="NCBI Taxonomy" id="392828"/>
    <lineage>
        <taxon>Bacteria</taxon>
        <taxon>Bacillati</taxon>
        <taxon>Actinomycetota</taxon>
        <taxon>Actinomycetes</taxon>
        <taxon>Streptosporangiales</taxon>
        <taxon>Thermomonosporaceae</taxon>
        <taxon>Actinomadura</taxon>
    </lineage>
</organism>
<evidence type="ECO:0000256" key="7">
    <source>
        <dbReference type="ARBA" id="ARBA00023277"/>
    </source>
</evidence>
<dbReference type="Gene3D" id="3.20.20.80">
    <property type="entry name" value="Glycosidases"/>
    <property type="match status" value="1"/>
</dbReference>
<sequence length="349" mass="35949">MARWRDLSFGVMKRPRIQYVAAGLISVLGLGVTAFIANGKIPTAPGSSQVQADRVANTEPKFAPYVDGSLFPPFDLVDTAKKTGVKAFTLAFVTAGGGCTPKWGGVTDLNANPVANQANALRAAGGDIRISFGGASGSELGLACTSADALAAAYDKVVTAFDLKRADFDIEGAALPDTAANTRRAQAIAALQKRHPDLRVSFTLPVLPTGLTQAGVDLVANAKAQGVAIDAVNIMAMDYGPPSSAMGDLAVQAATSTEAQLRGVLGVRSAWSRLAVTPMIGVNDVVTETFTLADAARVAAFASAKGLAWTAMWSANRDKPCPGGAKPQADATCSSVDQQPFAYSKAFVG</sequence>
<keyword evidence="9" id="KW-0624">Polysaccharide degradation</keyword>
<keyword evidence="4" id="KW-0732">Signal</keyword>
<dbReference type="GO" id="GO:0006032">
    <property type="term" value="P:chitin catabolic process"/>
    <property type="evidence" value="ECO:0007669"/>
    <property type="project" value="UniProtKB-KW"/>
</dbReference>
<gene>
    <name evidence="11" type="ORF">FXF69_19300</name>
</gene>